<evidence type="ECO:0000256" key="2">
    <source>
        <dbReference type="SAM" id="MobiDB-lite"/>
    </source>
</evidence>
<dbReference type="Pfam" id="PF11748">
    <property type="entry name" value="DUF3306"/>
    <property type="match status" value="1"/>
</dbReference>
<proteinExistence type="predicted"/>
<feature type="region of interest" description="Disordered" evidence="2">
    <location>
        <begin position="139"/>
        <end position="203"/>
    </location>
</feature>
<dbReference type="EMBL" id="JAOWKZ010000001">
    <property type="protein sequence ID" value="MCV2870863.1"/>
    <property type="molecule type" value="Genomic_DNA"/>
</dbReference>
<feature type="coiled-coil region" evidence="1">
    <location>
        <begin position="15"/>
        <end position="44"/>
    </location>
</feature>
<gene>
    <name evidence="3" type="ORF">OEZ71_00980</name>
</gene>
<sequence length="203" mass="22751">MTGPARQSDFWSRRRAAVRAEAEAEEAVLRAEEAEVREAEAAERTDEEILAELGLPDPDTMVQGDDFSAFLKSAVPERLRRRALRRLWRSNPVLANLDGLIDHGEDFTDKAVVVPGMMTTYQVGKGMLRHVMALAEANAHEDKDKDKDDDVPASEEFDAPVSIDEELADEPEELVAAEPEPVPQPRRHMRFSFADTETPEIRS</sequence>
<name>A0ABT2ZIB3_9RHOB</name>
<evidence type="ECO:0000313" key="4">
    <source>
        <dbReference type="Proteomes" id="UP001652564"/>
    </source>
</evidence>
<dbReference type="Proteomes" id="UP001652564">
    <property type="component" value="Unassembled WGS sequence"/>
</dbReference>
<dbReference type="RefSeq" id="WP_263738063.1">
    <property type="nucleotide sequence ID" value="NZ_JAOWKZ010000001.1"/>
</dbReference>
<feature type="compositionally biased region" description="Acidic residues" evidence="2">
    <location>
        <begin position="151"/>
        <end position="175"/>
    </location>
</feature>
<organism evidence="3 4">
    <name type="scientific">Albidovulum litorale</name>
    <dbReference type="NCBI Taxonomy" id="2984134"/>
    <lineage>
        <taxon>Bacteria</taxon>
        <taxon>Pseudomonadati</taxon>
        <taxon>Pseudomonadota</taxon>
        <taxon>Alphaproteobacteria</taxon>
        <taxon>Rhodobacterales</taxon>
        <taxon>Paracoccaceae</taxon>
        <taxon>Albidovulum</taxon>
    </lineage>
</organism>
<keyword evidence="4" id="KW-1185">Reference proteome</keyword>
<evidence type="ECO:0000256" key="1">
    <source>
        <dbReference type="SAM" id="Coils"/>
    </source>
</evidence>
<feature type="compositionally biased region" description="Basic and acidic residues" evidence="2">
    <location>
        <begin position="139"/>
        <end position="150"/>
    </location>
</feature>
<accession>A0ABT2ZIB3</accession>
<keyword evidence="1" id="KW-0175">Coiled coil</keyword>
<protein>
    <submittedName>
        <fullName evidence="3">DUF3306 domain-containing protein</fullName>
    </submittedName>
</protein>
<evidence type="ECO:0000313" key="3">
    <source>
        <dbReference type="EMBL" id="MCV2870863.1"/>
    </source>
</evidence>
<reference evidence="3 4" key="1">
    <citation type="submission" date="2022-10" db="EMBL/GenBank/DDBJ databases">
        <title>Defluviimonas sp. nov., isolated from ocean surface sediments.</title>
        <authorList>
            <person name="He W."/>
            <person name="Wang L."/>
            <person name="Zhang D.-F."/>
        </authorList>
    </citation>
    <scope>NUCLEOTIDE SEQUENCE [LARGE SCALE GENOMIC DNA]</scope>
    <source>
        <strain evidence="3 4">WL0050</strain>
    </source>
</reference>
<dbReference type="InterPro" id="IPR021735">
    <property type="entry name" value="DUF3306"/>
</dbReference>
<comment type="caution">
    <text evidence="3">The sequence shown here is derived from an EMBL/GenBank/DDBJ whole genome shotgun (WGS) entry which is preliminary data.</text>
</comment>